<dbReference type="EMBL" id="KI913998">
    <property type="protein sequence ID" value="ETV92623.1"/>
    <property type="molecule type" value="Genomic_DNA"/>
</dbReference>
<evidence type="ECO:0000259" key="2">
    <source>
        <dbReference type="PROSITE" id="PS50222"/>
    </source>
</evidence>
<dbReference type="GeneID" id="20090127"/>
<gene>
    <name evidence="3" type="ORF">H310_13077</name>
</gene>
<feature type="region of interest" description="Disordered" evidence="1">
    <location>
        <begin position="1"/>
        <end position="56"/>
    </location>
</feature>
<proteinExistence type="predicted"/>
<dbReference type="PROSITE" id="PS00018">
    <property type="entry name" value="EF_HAND_1"/>
    <property type="match status" value="2"/>
</dbReference>
<protein>
    <recommendedName>
        <fullName evidence="2">EF-hand domain-containing protein</fullName>
    </recommendedName>
</protein>
<dbReference type="PROSITE" id="PS50222">
    <property type="entry name" value="EF_HAND_2"/>
    <property type="match status" value="1"/>
</dbReference>
<dbReference type="InterPro" id="IPR018247">
    <property type="entry name" value="EF_Hand_1_Ca_BS"/>
</dbReference>
<reference evidence="3" key="1">
    <citation type="submission" date="2013-12" db="EMBL/GenBank/DDBJ databases">
        <title>The Genome Sequence of Aphanomyces invadans NJM9701.</title>
        <authorList>
            <consortium name="The Broad Institute Genomics Platform"/>
            <person name="Russ C."/>
            <person name="Tyler B."/>
            <person name="van West P."/>
            <person name="Dieguez-Uribeondo J."/>
            <person name="Young S.K."/>
            <person name="Zeng Q."/>
            <person name="Gargeya S."/>
            <person name="Fitzgerald M."/>
            <person name="Abouelleil A."/>
            <person name="Alvarado L."/>
            <person name="Chapman S.B."/>
            <person name="Gainer-Dewar J."/>
            <person name="Goldberg J."/>
            <person name="Griggs A."/>
            <person name="Gujja S."/>
            <person name="Hansen M."/>
            <person name="Howarth C."/>
            <person name="Imamovic A."/>
            <person name="Ireland A."/>
            <person name="Larimer J."/>
            <person name="McCowan C."/>
            <person name="Murphy C."/>
            <person name="Pearson M."/>
            <person name="Poon T.W."/>
            <person name="Priest M."/>
            <person name="Roberts A."/>
            <person name="Saif S."/>
            <person name="Shea T."/>
            <person name="Sykes S."/>
            <person name="Wortman J."/>
            <person name="Nusbaum C."/>
            <person name="Birren B."/>
        </authorList>
    </citation>
    <scope>NUCLEOTIDE SEQUENCE [LARGE SCALE GENOMIC DNA]</scope>
    <source>
        <strain evidence="3">NJM9701</strain>
    </source>
</reference>
<dbReference type="GO" id="GO:0005509">
    <property type="term" value="F:calcium ion binding"/>
    <property type="evidence" value="ECO:0007669"/>
    <property type="project" value="InterPro"/>
</dbReference>
<evidence type="ECO:0000256" key="1">
    <source>
        <dbReference type="SAM" id="MobiDB-lite"/>
    </source>
</evidence>
<feature type="compositionally biased region" description="Low complexity" evidence="1">
    <location>
        <begin position="7"/>
        <end position="22"/>
    </location>
</feature>
<dbReference type="OrthoDB" id="77026at2759"/>
<sequence length="611" mass="66962">MHVRELTPSPTMTSSGATMATTERPTTSAIPPEPATSSTVPTVLPPSPPTAAPTTTLSLVPPTISSAADFVALMESMDTDENGYVDLGEVVEYYRVEKETKIAQIRQAADEAVAAVDTTYARVFECVTQGYNAVVKSSQITSAAELERVLQWANAECTIDTDVYTRQDVVQIVFNITRSQQYLSCTEAMLDKFPAGYKFSKKDVDSIAAAVQATCFATTTEPTPAPTRPSPTTTEILTYAKAVLEVLQNETEPVSPGQLHAFVKAHAGVMQMKITKVWYNSDRDRQLALEFVTKFYTRVEKCLDAAVVVFGENGTIPVATLPSVYVWANGICVSDSSQDFIAADLNKNNVVDEFEIDQVVATARNHQLGQLQNKSYATSRAFLQAFFSIRETYDRTLECAHDGVTQIGNAVDRTLTREEFYGYEAWMARHCSNVAPDISLHGVPNDVPMNLTEAHVAMGQLQAKDLEVALQAGTGALHTQYIQDHYGLLRTCFDASFDPTGRTPYSTILNRTRLCLENAVPSTMPIQVILSRADFHALLEKLFEPELTQLDIEIAKQEAIVETLRAKKAALEACIRRAVDVVATASPALRHADLEKAESYTNECVTATPPQ</sequence>
<dbReference type="VEuPathDB" id="FungiDB:H310_13077"/>
<dbReference type="AlphaFoldDB" id="A0A024TF03"/>
<evidence type="ECO:0000313" key="3">
    <source>
        <dbReference type="EMBL" id="ETV92623.1"/>
    </source>
</evidence>
<feature type="domain" description="EF-hand" evidence="2">
    <location>
        <begin position="65"/>
        <end position="100"/>
    </location>
</feature>
<dbReference type="RefSeq" id="XP_008878659.1">
    <property type="nucleotide sequence ID" value="XM_008880437.1"/>
</dbReference>
<name>A0A024TF03_9STRA</name>
<dbReference type="InterPro" id="IPR002048">
    <property type="entry name" value="EF_hand_dom"/>
</dbReference>
<accession>A0A024TF03</accession>
<organism evidence="3">
    <name type="scientific">Aphanomyces invadans</name>
    <dbReference type="NCBI Taxonomy" id="157072"/>
    <lineage>
        <taxon>Eukaryota</taxon>
        <taxon>Sar</taxon>
        <taxon>Stramenopiles</taxon>
        <taxon>Oomycota</taxon>
        <taxon>Saprolegniomycetes</taxon>
        <taxon>Saprolegniales</taxon>
        <taxon>Verrucalvaceae</taxon>
        <taxon>Aphanomyces</taxon>
    </lineage>
</organism>